<keyword evidence="1" id="KW-0812">Transmembrane</keyword>
<comment type="caution">
    <text evidence="2">The sequence shown here is derived from an EMBL/GenBank/DDBJ whole genome shotgun (WGS) entry which is preliminary data.</text>
</comment>
<protein>
    <submittedName>
        <fullName evidence="2">Uncharacterized protein</fullName>
    </submittedName>
</protein>
<feature type="transmembrane region" description="Helical" evidence="1">
    <location>
        <begin position="6"/>
        <end position="25"/>
    </location>
</feature>
<dbReference type="EMBL" id="BDQA01000716">
    <property type="protein sequence ID" value="GBH22164.1"/>
    <property type="molecule type" value="Genomic_RNA"/>
</dbReference>
<keyword evidence="1" id="KW-0472">Membrane</keyword>
<sequence length="170" mass="18231">MVDGGAAAAIVFMVWGFNQIGFGELTDKFTKKMMTSNNMSKIVSLRDMSDKLKEATDDLDTVKVDTSSLKSSATDLKTDTSYIRSQTDDIIADTAEAVEDTALINPNVAQLITSLSQVASTVNSILSACDSLGIDTAAIIANTNGLVAEIDENEQLIKDLPKYVYGSYQS</sequence>
<evidence type="ECO:0000256" key="1">
    <source>
        <dbReference type="SAM" id="Phobius"/>
    </source>
</evidence>
<reference evidence="2" key="1">
    <citation type="submission" date="2017-04" db="EMBL/GenBank/DDBJ databases">
        <title>Unveiling RNA virosphere associated with marine microorganisms.</title>
        <authorList>
            <person name="Urayama S."/>
            <person name="Takaki Y."/>
            <person name="Nishi S."/>
            <person name="Yoshida Y."/>
            <person name="Deguchi S."/>
            <person name="Takai K."/>
            <person name="Nunoura T."/>
        </authorList>
    </citation>
    <scope>NUCLEOTIDE SEQUENCE</scope>
</reference>
<evidence type="ECO:0000313" key="2">
    <source>
        <dbReference type="EMBL" id="GBH22164.1"/>
    </source>
</evidence>
<accession>A0A2V0RAP6</accession>
<keyword evidence="1" id="KW-1133">Transmembrane helix</keyword>
<name>A0A2V0RAP6_9ZZZZ</name>
<organism evidence="2">
    <name type="scientific">viral metagenome</name>
    <dbReference type="NCBI Taxonomy" id="1070528"/>
    <lineage>
        <taxon>unclassified sequences</taxon>
        <taxon>metagenomes</taxon>
        <taxon>organismal metagenomes</taxon>
    </lineage>
</organism>
<proteinExistence type="predicted"/>
<dbReference type="AlphaFoldDB" id="A0A2V0RAP6"/>